<dbReference type="Gene3D" id="3.30.750.70">
    <property type="entry name" value="4-hydroxybutyrate coenzyme like domains"/>
    <property type="match status" value="1"/>
</dbReference>
<dbReference type="Pfam" id="PF02550">
    <property type="entry name" value="AcetylCoA_hydro"/>
    <property type="match status" value="1"/>
</dbReference>
<gene>
    <name evidence="4" type="ORF">ENS06_10420</name>
</gene>
<dbReference type="AlphaFoldDB" id="A0A832EAX2"/>
<dbReference type="InterPro" id="IPR046433">
    <property type="entry name" value="ActCoA_hydro"/>
</dbReference>
<dbReference type="PANTHER" id="PTHR21432:SF20">
    <property type="entry name" value="ACETYL-COA HYDROLASE"/>
    <property type="match status" value="1"/>
</dbReference>
<reference evidence="4" key="1">
    <citation type="journal article" date="2020" name="mSystems">
        <title>Genome- and Community-Level Interaction Insights into Carbon Utilization and Element Cycling Functions of Hydrothermarchaeota in Hydrothermal Sediment.</title>
        <authorList>
            <person name="Zhou Z."/>
            <person name="Liu Y."/>
            <person name="Xu W."/>
            <person name="Pan J."/>
            <person name="Luo Z.H."/>
            <person name="Li M."/>
        </authorList>
    </citation>
    <scope>NUCLEOTIDE SEQUENCE [LARGE SCALE GENOMIC DNA]</scope>
    <source>
        <strain evidence="4">SpSt-456</strain>
    </source>
</reference>
<evidence type="ECO:0000313" key="4">
    <source>
        <dbReference type="EMBL" id="HFK97717.1"/>
    </source>
</evidence>
<sequence>MAFFRQWPSLYRERSGNASEVLAKVLQDGCRIFVGSAASEPQHLVRTLLELLPRYRDVEIFQALSMGALPEDWSGLAPHARLRTFFLGPKSRKAANSGLADYIPLYFSQVPKLLREESPLSRDVCLVQVCPPDAHGFCSLGIGVDIAKIAAEHSHVVIAQVNPRMPRTLGDTFLHVSRIHHFVEYEEPLLEMTYGEKSAMAERMARYVSSLVEDGATIQVGLGRITNAVLRHLADKNDLGVHSEMITDAHLELIRKGVITGRRKSLHRGKVITSFCVGSRDLYDFVHNNPQVEFHPIDYVNNSRIISQNDQMTAINSALEIDLTGQVCADSIGHRIYSGIGGYVDFMLGASGAHRGKTIIVLPSTSPDGRKSRIVSRLTDGAGVVSSRSVVQYVVTEFGIAYLHGKTIRERALALINIAHPKFREKLLEEAKRLRYVYQDQILPPIFEPLYPGQWETHQIFPENEKVFFRPIKPTDERALQEFFYSLPDQDIYYRFLSAMRVFPHRDTQAMCNIDYEQEMAIVGVIGEIGSETIIGLGRYILDQKTNMAEVDFAVRAEWQRKGIGTFLLHYLCEIAKAEGITGFTAYVLASNRKMLSVFHKVGYVIHSTLEDGIYEIAFRFDEPARVCLTDPSESSSEESRAP</sequence>
<feature type="domain" description="N-acetyltransferase" evidence="3">
    <location>
        <begin position="467"/>
        <end position="626"/>
    </location>
</feature>
<name>A0A832EAX2_9BACT</name>
<dbReference type="SUPFAM" id="SSF100950">
    <property type="entry name" value="NagB/RpiA/CoA transferase-like"/>
    <property type="match status" value="2"/>
</dbReference>
<dbReference type="InterPro" id="IPR037171">
    <property type="entry name" value="NagB/RpiA_transferase-like"/>
</dbReference>
<proteinExistence type="inferred from homology"/>
<dbReference type="InterPro" id="IPR038460">
    <property type="entry name" value="AcetylCoA_hyd_C_sf"/>
</dbReference>
<comment type="similarity">
    <text evidence="1">Belongs to the acetyl-CoA hydrolase/transferase family.</text>
</comment>
<evidence type="ECO:0000256" key="1">
    <source>
        <dbReference type="ARBA" id="ARBA00009632"/>
    </source>
</evidence>
<comment type="caution">
    <text evidence="4">The sequence shown here is derived from an EMBL/GenBank/DDBJ whole genome shotgun (WGS) entry which is preliminary data.</text>
</comment>
<dbReference type="EMBL" id="DSTK01000032">
    <property type="protein sequence ID" value="HFK97717.1"/>
    <property type="molecule type" value="Genomic_DNA"/>
</dbReference>
<dbReference type="Gene3D" id="3.40.1080.10">
    <property type="entry name" value="Glutaconate Coenzyme A-transferase"/>
    <property type="match status" value="1"/>
</dbReference>
<dbReference type="Gene3D" id="3.40.1080.20">
    <property type="entry name" value="Acetyl-CoA hydrolase/transferase C-terminal domain"/>
    <property type="match status" value="1"/>
</dbReference>
<dbReference type="GO" id="GO:0006083">
    <property type="term" value="P:acetate metabolic process"/>
    <property type="evidence" value="ECO:0007669"/>
    <property type="project" value="InterPro"/>
</dbReference>
<dbReference type="SUPFAM" id="SSF55729">
    <property type="entry name" value="Acyl-CoA N-acyltransferases (Nat)"/>
    <property type="match status" value="1"/>
</dbReference>
<dbReference type="InterPro" id="IPR003702">
    <property type="entry name" value="ActCoA_hydro_N"/>
</dbReference>
<dbReference type="InterPro" id="IPR016181">
    <property type="entry name" value="Acyl_CoA_acyltransferase"/>
</dbReference>
<dbReference type="GO" id="GO:0016747">
    <property type="term" value="F:acyltransferase activity, transferring groups other than amino-acyl groups"/>
    <property type="evidence" value="ECO:0007669"/>
    <property type="project" value="InterPro"/>
</dbReference>
<dbReference type="Pfam" id="PF00583">
    <property type="entry name" value="Acetyltransf_1"/>
    <property type="match status" value="1"/>
</dbReference>
<organism evidence="4">
    <name type="scientific">Desulfacinum infernum</name>
    <dbReference type="NCBI Taxonomy" id="35837"/>
    <lineage>
        <taxon>Bacteria</taxon>
        <taxon>Pseudomonadati</taxon>
        <taxon>Thermodesulfobacteriota</taxon>
        <taxon>Syntrophobacteria</taxon>
        <taxon>Syntrophobacterales</taxon>
        <taxon>Syntrophobacteraceae</taxon>
        <taxon>Desulfacinum</taxon>
    </lineage>
</organism>
<dbReference type="Pfam" id="PF13336">
    <property type="entry name" value="AcetylCoA_hyd_C"/>
    <property type="match status" value="1"/>
</dbReference>
<evidence type="ECO:0000259" key="3">
    <source>
        <dbReference type="PROSITE" id="PS51186"/>
    </source>
</evidence>
<dbReference type="PANTHER" id="PTHR21432">
    <property type="entry name" value="ACETYL-COA HYDROLASE-RELATED"/>
    <property type="match status" value="1"/>
</dbReference>
<dbReference type="InterPro" id="IPR026888">
    <property type="entry name" value="AcetylCoA_hyd_C"/>
</dbReference>
<protein>
    <submittedName>
        <fullName evidence="4">GNAT family N-acetyltransferase</fullName>
    </submittedName>
</protein>
<dbReference type="InterPro" id="IPR000182">
    <property type="entry name" value="GNAT_dom"/>
</dbReference>
<dbReference type="PROSITE" id="PS51186">
    <property type="entry name" value="GNAT"/>
    <property type="match status" value="1"/>
</dbReference>
<accession>A0A832EAX2</accession>
<keyword evidence="2 4" id="KW-0808">Transferase</keyword>
<dbReference type="Gene3D" id="3.40.630.30">
    <property type="match status" value="1"/>
</dbReference>
<dbReference type="CDD" id="cd04301">
    <property type="entry name" value="NAT_SF"/>
    <property type="match status" value="1"/>
</dbReference>
<evidence type="ECO:0000256" key="2">
    <source>
        <dbReference type="ARBA" id="ARBA00022679"/>
    </source>
</evidence>
<dbReference type="GO" id="GO:0008775">
    <property type="term" value="F:acetate CoA-transferase activity"/>
    <property type="evidence" value="ECO:0007669"/>
    <property type="project" value="InterPro"/>
</dbReference>